<evidence type="ECO:0000313" key="2">
    <source>
        <dbReference type="Proteomes" id="UP001221757"/>
    </source>
</evidence>
<dbReference type="AlphaFoldDB" id="A0AAD7GID6"/>
<accession>A0AAD7GID6</accession>
<dbReference type="EMBL" id="JARKIE010000053">
    <property type="protein sequence ID" value="KAJ7692292.1"/>
    <property type="molecule type" value="Genomic_DNA"/>
</dbReference>
<reference evidence="1" key="1">
    <citation type="submission" date="2023-03" db="EMBL/GenBank/DDBJ databases">
        <title>Massive genome expansion in bonnet fungi (Mycena s.s.) driven by repeated elements and novel gene families across ecological guilds.</title>
        <authorList>
            <consortium name="Lawrence Berkeley National Laboratory"/>
            <person name="Harder C.B."/>
            <person name="Miyauchi S."/>
            <person name="Viragh M."/>
            <person name="Kuo A."/>
            <person name="Thoen E."/>
            <person name="Andreopoulos B."/>
            <person name="Lu D."/>
            <person name="Skrede I."/>
            <person name="Drula E."/>
            <person name="Henrissat B."/>
            <person name="Morin E."/>
            <person name="Kohler A."/>
            <person name="Barry K."/>
            <person name="LaButti K."/>
            <person name="Morin E."/>
            <person name="Salamov A."/>
            <person name="Lipzen A."/>
            <person name="Mereny Z."/>
            <person name="Hegedus B."/>
            <person name="Baldrian P."/>
            <person name="Stursova M."/>
            <person name="Weitz H."/>
            <person name="Taylor A."/>
            <person name="Grigoriev I.V."/>
            <person name="Nagy L.G."/>
            <person name="Martin F."/>
            <person name="Kauserud H."/>
        </authorList>
    </citation>
    <scope>NUCLEOTIDE SEQUENCE</scope>
    <source>
        <strain evidence="1">CBHHK067</strain>
    </source>
</reference>
<protein>
    <recommendedName>
        <fullName evidence="3">Reverse transcriptase zinc-binding domain-containing protein</fullName>
    </recommendedName>
</protein>
<comment type="caution">
    <text evidence="1">The sequence shown here is derived from an EMBL/GenBank/DDBJ whole genome shotgun (WGS) entry which is preliminary data.</text>
</comment>
<gene>
    <name evidence="1" type="ORF">B0H17DRAFT_896154</name>
</gene>
<feature type="non-terminal residue" evidence="1">
    <location>
        <position position="74"/>
    </location>
</feature>
<dbReference type="Proteomes" id="UP001221757">
    <property type="component" value="Unassembled WGS sequence"/>
</dbReference>
<keyword evidence="2" id="KW-1185">Reference proteome</keyword>
<proteinExistence type="predicted"/>
<organism evidence="1 2">
    <name type="scientific">Mycena rosella</name>
    <name type="common">Pink bonnet</name>
    <name type="synonym">Agaricus rosellus</name>
    <dbReference type="NCBI Taxonomy" id="1033263"/>
    <lineage>
        <taxon>Eukaryota</taxon>
        <taxon>Fungi</taxon>
        <taxon>Dikarya</taxon>
        <taxon>Basidiomycota</taxon>
        <taxon>Agaricomycotina</taxon>
        <taxon>Agaricomycetes</taxon>
        <taxon>Agaricomycetidae</taxon>
        <taxon>Agaricales</taxon>
        <taxon>Marasmiineae</taxon>
        <taxon>Mycenaceae</taxon>
        <taxon>Mycena</taxon>
    </lineage>
</organism>
<sequence>ALFDNPKPSNSVAHMYTDLNCPQCSVLTQLRTAQVGLNTFLHHFHLAPFTDCTHCLVPETVPHFLLSCSLYHCQ</sequence>
<evidence type="ECO:0008006" key="3">
    <source>
        <dbReference type="Google" id="ProtNLM"/>
    </source>
</evidence>
<feature type="non-terminal residue" evidence="1">
    <location>
        <position position="1"/>
    </location>
</feature>
<evidence type="ECO:0000313" key="1">
    <source>
        <dbReference type="EMBL" id="KAJ7692292.1"/>
    </source>
</evidence>
<name>A0AAD7GID6_MYCRO</name>